<dbReference type="InterPro" id="IPR036230">
    <property type="entry name" value="LeuA_allosteric_dom_sf"/>
</dbReference>
<dbReference type="EMBL" id="BAAAQR010000018">
    <property type="protein sequence ID" value="GAA2155998.1"/>
    <property type="molecule type" value="Genomic_DNA"/>
</dbReference>
<gene>
    <name evidence="10 13" type="primary">leuA</name>
    <name evidence="13" type="ORF">GCM10009844_43810</name>
</gene>
<dbReference type="Pfam" id="PF08502">
    <property type="entry name" value="LeuA_dimer"/>
    <property type="match status" value="1"/>
</dbReference>
<feature type="binding site" evidence="10">
    <location>
        <position position="303"/>
    </location>
    <ligand>
        <name>Mg(2+)</name>
        <dbReference type="ChEBI" id="CHEBI:18420"/>
    </ligand>
</feature>
<evidence type="ECO:0000313" key="13">
    <source>
        <dbReference type="EMBL" id="GAA2155998.1"/>
    </source>
</evidence>
<dbReference type="InterPro" id="IPR000891">
    <property type="entry name" value="PYR_CT"/>
</dbReference>
<dbReference type="NCBIfam" id="TIGR00970">
    <property type="entry name" value="leuA_yeast"/>
    <property type="match status" value="1"/>
</dbReference>
<evidence type="ECO:0000256" key="8">
    <source>
        <dbReference type="ARBA" id="ARBA00022723"/>
    </source>
</evidence>
<comment type="catalytic activity">
    <reaction evidence="1 10">
        <text>3-methyl-2-oxobutanoate + acetyl-CoA + H2O = (2S)-2-isopropylmalate + CoA + H(+)</text>
        <dbReference type="Rhea" id="RHEA:21524"/>
        <dbReference type="ChEBI" id="CHEBI:1178"/>
        <dbReference type="ChEBI" id="CHEBI:11851"/>
        <dbReference type="ChEBI" id="CHEBI:15377"/>
        <dbReference type="ChEBI" id="CHEBI:15378"/>
        <dbReference type="ChEBI" id="CHEBI:57287"/>
        <dbReference type="ChEBI" id="CHEBI:57288"/>
        <dbReference type="EC" id="2.3.3.13"/>
    </reaction>
</comment>
<feature type="region of interest" description="Regulatory domain" evidence="10">
    <location>
        <begin position="470"/>
        <end position="588"/>
    </location>
</feature>
<evidence type="ECO:0000256" key="6">
    <source>
        <dbReference type="ARBA" id="ARBA00022605"/>
    </source>
</evidence>
<evidence type="ECO:0000256" key="2">
    <source>
        <dbReference type="ARBA" id="ARBA00004689"/>
    </source>
</evidence>
<comment type="cofactor">
    <cofactor evidence="10">
        <name>Mg(2+)</name>
        <dbReference type="ChEBI" id="CHEBI:18420"/>
    </cofactor>
</comment>
<dbReference type="PANTHER" id="PTHR46911">
    <property type="match status" value="1"/>
</dbReference>
<dbReference type="NCBIfam" id="NF002991">
    <property type="entry name" value="PRK03739.1"/>
    <property type="match status" value="1"/>
</dbReference>
<dbReference type="PROSITE" id="PS50991">
    <property type="entry name" value="PYR_CT"/>
    <property type="match status" value="1"/>
</dbReference>
<dbReference type="SUPFAM" id="SSF110921">
    <property type="entry name" value="2-isopropylmalate synthase LeuA, allosteric (dimerisation) domain"/>
    <property type="match status" value="1"/>
</dbReference>
<reference evidence="13 14" key="1">
    <citation type="journal article" date="2019" name="Int. J. Syst. Evol. Microbiol.">
        <title>The Global Catalogue of Microorganisms (GCM) 10K type strain sequencing project: providing services to taxonomists for standard genome sequencing and annotation.</title>
        <authorList>
            <consortium name="The Broad Institute Genomics Platform"/>
            <consortium name="The Broad Institute Genome Sequencing Center for Infectious Disease"/>
            <person name="Wu L."/>
            <person name="Ma J."/>
        </authorList>
    </citation>
    <scope>NUCLEOTIDE SEQUENCE [LARGE SCALE GENOMIC DNA]</scope>
    <source>
        <strain evidence="13 14">JCM 16022</strain>
    </source>
</reference>
<dbReference type="InterPro" id="IPR013709">
    <property type="entry name" value="2-isopropylmalate_synth_dimer"/>
</dbReference>
<feature type="binding site" evidence="10">
    <location>
        <position position="62"/>
    </location>
    <ligand>
        <name>Mg(2+)</name>
        <dbReference type="ChEBI" id="CHEBI:18420"/>
    </ligand>
</feature>
<keyword evidence="5 10" id="KW-0432">Leucine biosynthesis</keyword>
<evidence type="ECO:0000259" key="12">
    <source>
        <dbReference type="PROSITE" id="PS50991"/>
    </source>
</evidence>
<dbReference type="InterPro" id="IPR005668">
    <property type="entry name" value="IPM_Synthase"/>
</dbReference>
<keyword evidence="6 10" id="KW-0028">Amino-acid biosynthesis</keyword>
<dbReference type="InterPro" id="IPR054692">
    <property type="entry name" value="LeuA-like_post-cat"/>
</dbReference>
<keyword evidence="8 10" id="KW-0479">Metal-binding</keyword>
<dbReference type="InterPro" id="IPR002034">
    <property type="entry name" value="AIPM/Hcit_synth_CS"/>
</dbReference>
<comment type="similarity">
    <text evidence="3 10">Belongs to the alpha-IPM synthase/homocitrate synthase family. LeuA type 2 subfamily.</text>
</comment>
<feature type="domain" description="Pyruvate carboxyltransferase" evidence="12">
    <location>
        <begin position="53"/>
        <end position="328"/>
    </location>
</feature>
<accession>A0ABN3A951</accession>
<comment type="caution">
    <text evidence="13">The sequence shown here is derived from an EMBL/GenBank/DDBJ whole genome shotgun (WGS) entry which is preliminary data.</text>
</comment>
<keyword evidence="14" id="KW-1185">Reference proteome</keyword>
<evidence type="ECO:0000256" key="1">
    <source>
        <dbReference type="ARBA" id="ARBA00000064"/>
    </source>
</evidence>
<dbReference type="EC" id="2.3.3.13" evidence="4 10"/>
<comment type="subcellular location">
    <subcellularLocation>
        <location evidence="10">Cytoplasm</location>
    </subcellularLocation>
</comment>
<name>A0ABN3A951_9ACTN</name>
<feature type="compositionally biased region" description="Polar residues" evidence="11">
    <location>
        <begin position="1"/>
        <end position="23"/>
    </location>
</feature>
<feature type="binding site" evidence="10">
    <location>
        <position position="269"/>
    </location>
    <ligand>
        <name>Mg(2+)</name>
        <dbReference type="ChEBI" id="CHEBI:18420"/>
    </ligand>
</feature>
<dbReference type="PANTHER" id="PTHR46911:SF1">
    <property type="entry name" value="2-ISOPROPYLMALATE SYNTHASE"/>
    <property type="match status" value="1"/>
</dbReference>
<dbReference type="HAMAP" id="MF_00572">
    <property type="entry name" value="LeuA_type2"/>
    <property type="match status" value="1"/>
</dbReference>
<dbReference type="Pfam" id="PF22615">
    <property type="entry name" value="IPMS_D2"/>
    <property type="match status" value="1"/>
</dbReference>
<dbReference type="Gene3D" id="3.20.20.70">
    <property type="entry name" value="Aldolase class I"/>
    <property type="match status" value="1"/>
</dbReference>
<organism evidence="13 14">
    <name type="scientific">Nocardioides koreensis</name>
    <dbReference type="NCBI Taxonomy" id="433651"/>
    <lineage>
        <taxon>Bacteria</taxon>
        <taxon>Bacillati</taxon>
        <taxon>Actinomycetota</taxon>
        <taxon>Actinomycetes</taxon>
        <taxon>Propionibacteriales</taxon>
        <taxon>Nocardioidaceae</taxon>
        <taxon>Nocardioides</taxon>
    </lineage>
</organism>
<proteinExistence type="inferred from homology"/>
<feature type="region of interest" description="Disordered" evidence="11">
    <location>
        <begin position="1"/>
        <end position="29"/>
    </location>
</feature>
<keyword evidence="10" id="KW-0963">Cytoplasm</keyword>
<protein>
    <recommendedName>
        <fullName evidence="4 10">2-isopropylmalate synthase</fullName>
        <ecNumber evidence="4 10">2.3.3.13</ecNumber>
    </recommendedName>
    <alternativeName>
        <fullName evidence="10">Alpha-IPM synthase</fullName>
    </alternativeName>
    <alternativeName>
        <fullName evidence="10">Alpha-isopropylmalate synthase</fullName>
    </alternativeName>
</protein>
<evidence type="ECO:0000256" key="9">
    <source>
        <dbReference type="ARBA" id="ARBA00023304"/>
    </source>
</evidence>
<dbReference type="InterPro" id="IPR039371">
    <property type="entry name" value="LeuA_N_DRE-TIM"/>
</dbReference>
<keyword evidence="9 10" id="KW-0100">Branched-chain amino acid biosynthesis</keyword>
<evidence type="ECO:0000256" key="7">
    <source>
        <dbReference type="ARBA" id="ARBA00022679"/>
    </source>
</evidence>
<evidence type="ECO:0000313" key="14">
    <source>
        <dbReference type="Proteomes" id="UP001501771"/>
    </source>
</evidence>
<evidence type="ECO:0000256" key="5">
    <source>
        <dbReference type="ARBA" id="ARBA00022430"/>
    </source>
</evidence>
<dbReference type="PROSITE" id="PS00815">
    <property type="entry name" value="AIPM_HOMOCIT_SYNTH_1"/>
    <property type="match status" value="1"/>
</dbReference>
<evidence type="ECO:0000256" key="3">
    <source>
        <dbReference type="ARBA" id="ARBA00009767"/>
    </source>
</evidence>
<sequence>MRATGRPSTDISEDTMTIRSQKPSGMPVERYRAYPPIDLPDRTWPTRTITEAPRWLSTDLRDGNQALIDPMSPARKLKMFELLVQMGYKEIEVGFPSASETDFSFVRQLIEQDRIPDDVTISVLTQAREDLIERSVQSLVGVPRANIHLYNALAPLFRRVVFHAGKDEVKAIATRGTELVMKYGESYLDMTVIGYEYSPEIFTSTELPFSLEVCEAVSDVWQPEDGREIILNLPATVESATPNVYADQIEWFSRQLTRRENTVISLHPHNDRGTAVAATELAMMAGADRVEGCLFGHGERTGNVCLVTLGMNLFSQGVDPMIDFSDIDEIRRTVEYCTQLPVHPRHPYAGDLVYTAFSGSHQDAIKKGLEDLQTRADERGIPVEQMPWEAPYLPIDPKDVGRSYEAVIRVNSQSGKGGVAYILKAEHKLDLPRRAQIEFSRVVQERTDTEGGEMSPDEIWTVFSDEYLHREAPLRLNSVHTSSAAGEKDALTVNVYVDGELQTLEGTGNGPIAAFVNAINELPGPDGGSRFDVRVLDYAEHALSSGGDAIAAAYVECLVGDRVLWGVGLDPNIVTASLKAVISAVNRG</sequence>
<dbReference type="Proteomes" id="UP001501771">
    <property type="component" value="Unassembled WGS sequence"/>
</dbReference>
<dbReference type="Pfam" id="PF00682">
    <property type="entry name" value="HMGL-like"/>
    <property type="match status" value="1"/>
</dbReference>
<evidence type="ECO:0000256" key="10">
    <source>
        <dbReference type="HAMAP-Rule" id="MF_00572"/>
    </source>
</evidence>
<dbReference type="Gene3D" id="3.30.160.270">
    <property type="match status" value="1"/>
</dbReference>
<keyword evidence="7 10" id="KW-0808">Transferase</keyword>
<comment type="function">
    <text evidence="10">Catalyzes the condensation of the acetyl group of acetyl-CoA with 3-methyl-2-oxobutanoate (2-ketoisovalerate) to form 3-carboxy-3-hydroxy-4-methylpentanoate (2-isopropylmalate).</text>
</comment>
<keyword evidence="10" id="KW-0460">Magnesium</keyword>
<comment type="pathway">
    <text evidence="2 10">Amino-acid biosynthesis; L-leucine biosynthesis; L-leucine from 3-methyl-2-oxobutanoate: step 1/4.</text>
</comment>
<evidence type="ECO:0000256" key="11">
    <source>
        <dbReference type="SAM" id="MobiDB-lite"/>
    </source>
</evidence>
<dbReference type="SMART" id="SM00917">
    <property type="entry name" value="LeuA_dimer"/>
    <property type="match status" value="1"/>
</dbReference>
<dbReference type="InterPro" id="IPR013785">
    <property type="entry name" value="Aldolase_TIM"/>
</dbReference>
<dbReference type="SUPFAM" id="SSF51569">
    <property type="entry name" value="Aldolase"/>
    <property type="match status" value="1"/>
</dbReference>
<dbReference type="SUPFAM" id="SSF89000">
    <property type="entry name" value="post-HMGL domain-like"/>
    <property type="match status" value="1"/>
</dbReference>
<evidence type="ECO:0000256" key="4">
    <source>
        <dbReference type="ARBA" id="ARBA00012973"/>
    </source>
</evidence>
<dbReference type="CDD" id="cd07942">
    <property type="entry name" value="DRE_TIM_LeuA"/>
    <property type="match status" value="1"/>
</dbReference>
<dbReference type="PROSITE" id="PS00816">
    <property type="entry name" value="AIPM_HOMOCIT_SYNTH_2"/>
    <property type="match status" value="1"/>
</dbReference>
<feature type="binding site" evidence="10">
    <location>
        <position position="267"/>
    </location>
    <ligand>
        <name>Mg(2+)</name>
        <dbReference type="ChEBI" id="CHEBI:18420"/>
    </ligand>
</feature>
<comment type="subunit">
    <text evidence="10">Homodimer.</text>
</comment>